<name>A0A811BN14_9VIRU</name>
<sequence length="216" mass="23655">MDQHKAPHDSLPSNPEPLTAPGPDGRPWFAAFDDEDAWRQFAERHTRDVDGPYLSNLFCKKGGGNARAGPGPIGDAVRESCAYYRGFSATKALYGACKRATDSKQCMDDAVALIEGRPPLRPVFPADYGETVASRSGIELEGRENAQAFIDEANVARLCVLTHRMTVITPLERAGRALCFSRMHQKSDRFNAVYSAARRAGASRRAAVRATQLVEE</sequence>
<evidence type="ECO:0000313" key="3">
    <source>
        <dbReference type="Proteomes" id="UP001253637"/>
    </source>
</evidence>
<organism evidence="2 3">
    <name type="scientific">Pandoravirus japonicus</name>
    <dbReference type="NCBI Taxonomy" id="2823154"/>
    <lineage>
        <taxon>Viruses</taxon>
        <taxon>Pandoravirus</taxon>
    </lineage>
</organism>
<proteinExistence type="predicted"/>
<protein>
    <submittedName>
        <fullName evidence="2">Uncharacterized protein</fullName>
    </submittedName>
</protein>
<dbReference type="Proteomes" id="UP001253637">
    <property type="component" value="Segment"/>
</dbReference>
<evidence type="ECO:0000313" key="2">
    <source>
        <dbReference type="EMBL" id="BCU03263.1"/>
    </source>
</evidence>
<feature type="region of interest" description="Disordered" evidence="1">
    <location>
        <begin position="1"/>
        <end position="26"/>
    </location>
</feature>
<reference evidence="2" key="1">
    <citation type="submission" date="2021-04" db="EMBL/GenBank/DDBJ databases">
        <title>Draft Genome Sequence of Pandoravirus japonicus, Isolated from the Sabaishi River of Niigata, Japan.</title>
        <authorList>
            <person name="Hosokawa N."/>
            <person name="Takahashi H."/>
            <person name="Aoki K."/>
            <person name="Takemura M."/>
        </authorList>
    </citation>
    <scope>NUCLEOTIDE SEQUENCE</scope>
</reference>
<dbReference type="EMBL" id="LC625835">
    <property type="protein sequence ID" value="BCU03263.1"/>
    <property type="molecule type" value="Genomic_DNA"/>
</dbReference>
<accession>A0A811BN14</accession>
<evidence type="ECO:0000256" key="1">
    <source>
        <dbReference type="SAM" id="MobiDB-lite"/>
    </source>
</evidence>